<evidence type="ECO:0000256" key="2">
    <source>
        <dbReference type="SAM" id="SignalP"/>
    </source>
</evidence>
<dbReference type="RefSeq" id="XP_026088919.1">
    <property type="nucleotide sequence ID" value="XM_026233134.1"/>
</dbReference>
<name>A0A6P6LWQ7_CARAU</name>
<dbReference type="GO" id="GO:0042289">
    <property type="term" value="F:MHC class II protein binding"/>
    <property type="evidence" value="ECO:0007669"/>
    <property type="project" value="TreeGrafter"/>
</dbReference>
<dbReference type="Proteomes" id="UP000515129">
    <property type="component" value="Chromosome 45"/>
</dbReference>
<evidence type="ECO:0000313" key="4">
    <source>
        <dbReference type="Proteomes" id="UP000515129"/>
    </source>
</evidence>
<dbReference type="OrthoDB" id="8869347at2759"/>
<evidence type="ECO:0000313" key="5">
    <source>
        <dbReference type="RefSeq" id="XP_026088919.1"/>
    </source>
</evidence>
<dbReference type="GO" id="GO:1990782">
    <property type="term" value="F:protein tyrosine kinase binding"/>
    <property type="evidence" value="ECO:0007669"/>
    <property type="project" value="TreeGrafter"/>
</dbReference>
<feature type="signal peptide" evidence="2">
    <location>
        <begin position="1"/>
        <end position="21"/>
    </location>
</feature>
<dbReference type="InterPro" id="IPR036179">
    <property type="entry name" value="Ig-like_dom_sf"/>
</dbReference>
<dbReference type="GeneID" id="113063005"/>
<sequence>MILLLGTCLGLLFNFVDFNTGADIIEEEKIAFLGGHVSLLCLNLLTQTNCSNVTWLSNDNPAIELVTLGKHNPDRSQREGRVHLMSNCSLHISELKAADHGCYTCRQYSGVHGSKMREDARICLTINETVHSLNNNDSSDDREDLLMIIIASVLIVGALSVTALIIWHRYHRRGQVWTLFKNQNVLEFETKITEHEHKNGEDVHYVELNLNVMKPRKVDTDKVVDNDQKTEYAVIKLR</sequence>
<dbReference type="GO" id="GO:0070374">
    <property type="term" value="P:positive regulation of ERK1 and ERK2 cascade"/>
    <property type="evidence" value="ECO:0007669"/>
    <property type="project" value="TreeGrafter"/>
</dbReference>
<dbReference type="GO" id="GO:0035723">
    <property type="term" value="P:interleukin-15-mediated signaling pathway"/>
    <property type="evidence" value="ECO:0007669"/>
    <property type="project" value="TreeGrafter"/>
</dbReference>
<evidence type="ECO:0000259" key="3">
    <source>
        <dbReference type="PROSITE" id="PS50835"/>
    </source>
</evidence>
<dbReference type="GO" id="GO:0042110">
    <property type="term" value="P:T cell activation"/>
    <property type="evidence" value="ECO:0007669"/>
    <property type="project" value="TreeGrafter"/>
</dbReference>
<dbReference type="InterPro" id="IPR013783">
    <property type="entry name" value="Ig-like_fold"/>
</dbReference>
<dbReference type="Gene3D" id="2.60.40.10">
    <property type="entry name" value="Immunoglobulins"/>
    <property type="match status" value="1"/>
</dbReference>
<dbReference type="PROSITE" id="PS50835">
    <property type="entry name" value="IG_LIKE"/>
    <property type="match status" value="1"/>
</dbReference>
<proteinExistence type="predicted"/>
<evidence type="ECO:0000256" key="1">
    <source>
        <dbReference type="SAM" id="Phobius"/>
    </source>
</evidence>
<gene>
    <name evidence="5" type="primary">LOC113063005</name>
</gene>
<dbReference type="PANTHER" id="PTHR11422:SF5">
    <property type="entry name" value="DIVERSE IMMUNOGLOBULIN DOMAIN-CONTAINING PROTEIN 1.1 ISOFORM X1-RELATED"/>
    <property type="match status" value="1"/>
</dbReference>
<dbReference type="SUPFAM" id="SSF48726">
    <property type="entry name" value="Immunoglobulin"/>
    <property type="match status" value="1"/>
</dbReference>
<dbReference type="InterPro" id="IPR007110">
    <property type="entry name" value="Ig-like_dom"/>
</dbReference>
<protein>
    <submittedName>
        <fullName evidence="5">Uncharacterized protein LOC113063005</fullName>
    </submittedName>
</protein>
<feature type="transmembrane region" description="Helical" evidence="1">
    <location>
        <begin position="145"/>
        <end position="167"/>
    </location>
</feature>
<reference evidence="5" key="1">
    <citation type="submission" date="2025-08" db="UniProtKB">
        <authorList>
            <consortium name="RefSeq"/>
        </authorList>
    </citation>
    <scope>IDENTIFICATION</scope>
    <source>
        <strain evidence="5">Wakin</strain>
        <tissue evidence="5">Muscle</tissue>
    </source>
</reference>
<keyword evidence="4" id="KW-1185">Reference proteome</keyword>
<accession>A0A6P6LWQ7</accession>
<keyword evidence="1" id="KW-0812">Transmembrane</keyword>
<feature type="chain" id="PRO_5027747334" evidence="2">
    <location>
        <begin position="22"/>
        <end position="238"/>
    </location>
</feature>
<keyword evidence="1" id="KW-0472">Membrane</keyword>
<dbReference type="KEGG" id="caua:113063005"/>
<dbReference type="Pfam" id="PF07686">
    <property type="entry name" value="V-set"/>
    <property type="match status" value="1"/>
</dbReference>
<feature type="domain" description="Ig-like" evidence="3">
    <location>
        <begin position="34"/>
        <end position="106"/>
    </location>
</feature>
<organism evidence="4 5">
    <name type="scientific">Carassius auratus</name>
    <name type="common">Goldfish</name>
    <dbReference type="NCBI Taxonomy" id="7957"/>
    <lineage>
        <taxon>Eukaryota</taxon>
        <taxon>Metazoa</taxon>
        <taxon>Chordata</taxon>
        <taxon>Craniata</taxon>
        <taxon>Vertebrata</taxon>
        <taxon>Euteleostomi</taxon>
        <taxon>Actinopterygii</taxon>
        <taxon>Neopterygii</taxon>
        <taxon>Teleostei</taxon>
        <taxon>Ostariophysi</taxon>
        <taxon>Cypriniformes</taxon>
        <taxon>Cyprinidae</taxon>
        <taxon>Cyprininae</taxon>
        <taxon>Carassius</taxon>
    </lineage>
</organism>
<keyword evidence="2" id="KW-0732">Signal</keyword>
<dbReference type="InterPro" id="IPR013106">
    <property type="entry name" value="Ig_V-set"/>
</dbReference>
<dbReference type="GO" id="GO:0045121">
    <property type="term" value="C:membrane raft"/>
    <property type="evidence" value="ECO:0007669"/>
    <property type="project" value="TreeGrafter"/>
</dbReference>
<dbReference type="PANTHER" id="PTHR11422">
    <property type="entry name" value="T-CELL SURFACE GLYCOPROTEIN CD4"/>
    <property type="match status" value="1"/>
</dbReference>
<dbReference type="GO" id="GO:0009897">
    <property type="term" value="C:external side of plasma membrane"/>
    <property type="evidence" value="ECO:0007669"/>
    <property type="project" value="TreeGrafter"/>
</dbReference>
<dbReference type="AlphaFoldDB" id="A0A6P6LWQ7"/>
<keyword evidence="1" id="KW-1133">Transmembrane helix</keyword>